<evidence type="ECO:0000256" key="2">
    <source>
        <dbReference type="ARBA" id="ARBA00022679"/>
    </source>
</evidence>
<dbReference type="SMART" id="SM01400">
    <property type="entry name" value="Pribosyltran_N"/>
    <property type="match status" value="1"/>
</dbReference>
<evidence type="ECO:0000256" key="7">
    <source>
        <dbReference type="ARBA" id="ARBA00022840"/>
    </source>
</evidence>
<dbReference type="PROSITE" id="PS00114">
    <property type="entry name" value="PRPP_SYNTHASE"/>
    <property type="match status" value="1"/>
</dbReference>
<dbReference type="GO" id="GO:0005737">
    <property type="term" value="C:cytoplasm"/>
    <property type="evidence" value="ECO:0007669"/>
    <property type="project" value="TreeGrafter"/>
</dbReference>
<dbReference type="Pfam" id="PF14572">
    <property type="entry name" value="Pribosyl_synth"/>
    <property type="match status" value="1"/>
</dbReference>
<protein>
    <recommendedName>
        <fullName evidence="1">ribose-phosphate diphosphokinase</fullName>
        <ecNumber evidence="1">2.7.6.1</ecNumber>
    </recommendedName>
</protein>
<evidence type="ECO:0000256" key="5">
    <source>
        <dbReference type="ARBA" id="ARBA00022741"/>
    </source>
</evidence>
<accession>A0A3B1E7B4</accession>
<evidence type="ECO:0000256" key="3">
    <source>
        <dbReference type="ARBA" id="ARBA00022723"/>
    </source>
</evidence>
<reference evidence="11" key="1">
    <citation type="submission" date="2018-06" db="EMBL/GenBank/DDBJ databases">
        <authorList>
            <person name="Zhirakovskaya E."/>
        </authorList>
    </citation>
    <scope>NUCLEOTIDE SEQUENCE</scope>
</reference>
<proteinExistence type="inferred from homology"/>
<keyword evidence="6 11" id="KW-0418">Kinase</keyword>
<dbReference type="GO" id="GO:0005524">
    <property type="term" value="F:ATP binding"/>
    <property type="evidence" value="ECO:0007669"/>
    <property type="project" value="UniProtKB-KW"/>
</dbReference>
<keyword evidence="4" id="KW-0545">Nucleotide biosynthesis</keyword>
<dbReference type="Pfam" id="PF13793">
    <property type="entry name" value="Pribosyltran_N"/>
    <property type="match status" value="1"/>
</dbReference>
<name>A0A3B1E7B4_9ZZZZ</name>
<keyword evidence="7" id="KW-0067">ATP-binding</keyword>
<dbReference type="InterPro" id="IPR000836">
    <property type="entry name" value="PRTase_dom"/>
</dbReference>
<dbReference type="InterPro" id="IPR029057">
    <property type="entry name" value="PRTase-like"/>
</dbReference>
<keyword evidence="8" id="KW-0460">Magnesium</keyword>
<evidence type="ECO:0000256" key="6">
    <source>
        <dbReference type="ARBA" id="ARBA00022777"/>
    </source>
</evidence>
<dbReference type="GO" id="GO:0009156">
    <property type="term" value="P:ribonucleoside monophosphate biosynthetic process"/>
    <property type="evidence" value="ECO:0007669"/>
    <property type="project" value="InterPro"/>
</dbReference>
<evidence type="ECO:0000256" key="1">
    <source>
        <dbReference type="ARBA" id="ARBA00013247"/>
    </source>
</evidence>
<evidence type="ECO:0000313" key="11">
    <source>
        <dbReference type="EMBL" id="VAX42635.1"/>
    </source>
</evidence>
<organism evidence="11">
    <name type="scientific">hydrothermal vent metagenome</name>
    <dbReference type="NCBI Taxonomy" id="652676"/>
    <lineage>
        <taxon>unclassified sequences</taxon>
        <taxon>metagenomes</taxon>
        <taxon>ecological metagenomes</taxon>
    </lineage>
</organism>
<dbReference type="AlphaFoldDB" id="A0A3B1E7B4"/>
<dbReference type="InterPro" id="IPR029099">
    <property type="entry name" value="Pribosyltran_N"/>
</dbReference>
<dbReference type="GO" id="GO:0002189">
    <property type="term" value="C:ribose phosphate diphosphokinase complex"/>
    <property type="evidence" value="ECO:0007669"/>
    <property type="project" value="TreeGrafter"/>
</dbReference>
<dbReference type="InterPro" id="IPR037515">
    <property type="entry name" value="Rib-P_diPkinase_bac"/>
</dbReference>
<keyword evidence="2 11" id="KW-0808">Transferase</keyword>
<dbReference type="FunFam" id="3.40.50.2020:FF:000007">
    <property type="entry name" value="Ribose-phosphate pyrophosphokinase"/>
    <property type="match status" value="1"/>
</dbReference>
<dbReference type="EC" id="2.7.6.1" evidence="1"/>
<dbReference type="HAMAP" id="MF_00583_B">
    <property type="entry name" value="RibP_PPkinase_B"/>
    <property type="match status" value="1"/>
</dbReference>
<evidence type="ECO:0000259" key="10">
    <source>
        <dbReference type="Pfam" id="PF13793"/>
    </source>
</evidence>
<dbReference type="GO" id="GO:0006015">
    <property type="term" value="P:5-phosphoribose 1-diphosphate biosynthetic process"/>
    <property type="evidence" value="ECO:0007669"/>
    <property type="project" value="TreeGrafter"/>
</dbReference>
<evidence type="ECO:0000256" key="4">
    <source>
        <dbReference type="ARBA" id="ARBA00022727"/>
    </source>
</evidence>
<dbReference type="NCBIfam" id="TIGR01251">
    <property type="entry name" value="ribP_PPkin"/>
    <property type="match status" value="1"/>
</dbReference>
<dbReference type="GO" id="GO:0006164">
    <property type="term" value="P:purine nucleotide biosynthetic process"/>
    <property type="evidence" value="ECO:0007669"/>
    <property type="project" value="TreeGrafter"/>
</dbReference>
<dbReference type="InterPro" id="IPR000842">
    <property type="entry name" value="PRib_PP_synth_CS"/>
</dbReference>
<dbReference type="GO" id="GO:0000287">
    <property type="term" value="F:magnesium ion binding"/>
    <property type="evidence" value="ECO:0007669"/>
    <property type="project" value="InterPro"/>
</dbReference>
<dbReference type="Gene3D" id="3.40.50.2020">
    <property type="match status" value="2"/>
</dbReference>
<feature type="domain" description="Ribose-phosphate pyrophosphokinase N-terminal" evidence="10">
    <location>
        <begin position="9"/>
        <end position="123"/>
    </location>
</feature>
<evidence type="ECO:0000256" key="9">
    <source>
        <dbReference type="ARBA" id="ARBA00049535"/>
    </source>
</evidence>
<keyword evidence="5" id="KW-0547">Nucleotide-binding</keyword>
<dbReference type="NCBIfam" id="NF002320">
    <property type="entry name" value="PRK01259.1"/>
    <property type="match status" value="1"/>
</dbReference>
<dbReference type="SUPFAM" id="SSF53271">
    <property type="entry name" value="PRTase-like"/>
    <property type="match status" value="1"/>
</dbReference>
<sequence>MTKGRNQKLKVFAGRNSRFLAERVCEHIGIPIGEARTDVFPDGELLVRLQEDVRGRDCYVVISTCEPVNDNLMELLIFIDCLQRASAKRVTIVTPYFGYGRQDRKDKGRVPITAKLVANLITASRADRVVALDLHAAQIQGFFDIPVDHLSATPVFLDYFESIRDQLGDLCLVSPDVGNVKVAEGFANLLGGDLAIINKRRISGSEVVTEHIIGSVEGKTVLMFDDMISTGGTICEAAELVMEHGAVDVIAAATHGVLCGPAIGNIIDSPISSLVVTNTIPTGDCRLDALGDRLRVLCVGELLGEAIYRIHNNLSLSALFERTAGTKR</sequence>
<gene>
    <name evidence="11" type="ORF">MNBD_PLANCTO03-1484</name>
</gene>
<dbReference type="EMBL" id="UOGK01000731">
    <property type="protein sequence ID" value="VAX42635.1"/>
    <property type="molecule type" value="Genomic_DNA"/>
</dbReference>
<keyword evidence="3" id="KW-0479">Metal-binding</keyword>
<dbReference type="GO" id="GO:0004749">
    <property type="term" value="F:ribose phosphate diphosphokinase activity"/>
    <property type="evidence" value="ECO:0007669"/>
    <property type="project" value="UniProtKB-EC"/>
</dbReference>
<dbReference type="CDD" id="cd06223">
    <property type="entry name" value="PRTases_typeI"/>
    <property type="match status" value="1"/>
</dbReference>
<dbReference type="PANTHER" id="PTHR10210">
    <property type="entry name" value="RIBOSE-PHOSPHATE DIPHOSPHOKINASE FAMILY MEMBER"/>
    <property type="match status" value="1"/>
</dbReference>
<dbReference type="InterPro" id="IPR005946">
    <property type="entry name" value="Rib-P_diPkinase"/>
</dbReference>
<evidence type="ECO:0000256" key="8">
    <source>
        <dbReference type="ARBA" id="ARBA00022842"/>
    </source>
</evidence>
<comment type="catalytic activity">
    <reaction evidence="9">
        <text>D-ribose 5-phosphate + ATP = 5-phospho-alpha-D-ribose 1-diphosphate + AMP + H(+)</text>
        <dbReference type="Rhea" id="RHEA:15609"/>
        <dbReference type="ChEBI" id="CHEBI:15378"/>
        <dbReference type="ChEBI" id="CHEBI:30616"/>
        <dbReference type="ChEBI" id="CHEBI:58017"/>
        <dbReference type="ChEBI" id="CHEBI:78346"/>
        <dbReference type="ChEBI" id="CHEBI:456215"/>
        <dbReference type="EC" id="2.7.6.1"/>
    </reaction>
</comment>
<dbReference type="GO" id="GO:0016301">
    <property type="term" value="F:kinase activity"/>
    <property type="evidence" value="ECO:0007669"/>
    <property type="project" value="UniProtKB-KW"/>
</dbReference>
<dbReference type="PANTHER" id="PTHR10210:SF41">
    <property type="entry name" value="RIBOSE-PHOSPHATE PYROPHOSPHOKINASE 1, CHLOROPLASTIC"/>
    <property type="match status" value="1"/>
</dbReference>